<dbReference type="Pfam" id="PF00128">
    <property type="entry name" value="Alpha-amylase"/>
    <property type="match status" value="2"/>
</dbReference>
<dbReference type="AlphaFoldDB" id="A0A812N2K3"/>
<accession>A0A812N2K3</accession>
<evidence type="ECO:0000256" key="1">
    <source>
        <dbReference type="ARBA" id="ARBA00001913"/>
    </source>
</evidence>
<name>A0A812N2K3_9DINO</name>
<dbReference type="GO" id="GO:0005975">
    <property type="term" value="P:carbohydrate metabolic process"/>
    <property type="evidence" value="ECO:0007669"/>
    <property type="project" value="InterPro"/>
</dbReference>
<dbReference type="GO" id="GO:0046872">
    <property type="term" value="F:metal ion binding"/>
    <property type="evidence" value="ECO:0007669"/>
    <property type="project" value="UniProtKB-KW"/>
</dbReference>
<dbReference type="OrthoDB" id="1740265at2759"/>
<keyword evidence="2" id="KW-0479">Metal-binding</keyword>
<dbReference type="SMART" id="SM00642">
    <property type="entry name" value="Aamy"/>
    <property type="match status" value="1"/>
</dbReference>
<dbReference type="InterPro" id="IPR017853">
    <property type="entry name" value="GH"/>
</dbReference>
<comment type="cofactor">
    <cofactor evidence="1">
        <name>Ca(2+)</name>
        <dbReference type="ChEBI" id="CHEBI:29108"/>
    </cofactor>
</comment>
<evidence type="ECO:0000313" key="6">
    <source>
        <dbReference type="EMBL" id="CAE7290773.1"/>
    </source>
</evidence>
<evidence type="ECO:0000313" key="7">
    <source>
        <dbReference type="Proteomes" id="UP000604046"/>
    </source>
</evidence>
<dbReference type="PANTHER" id="PTHR10357:SF215">
    <property type="entry name" value="ALPHA-AMYLASE 1"/>
    <property type="match status" value="1"/>
</dbReference>
<sequence length="626" mass="71169">MDDLRLAFSKFGVLWAALILAGHGALRKPSIAGKSIYFIVTDRFARSGPDKDNYEFCDLATMPNPLLPNGGAWCNGTLQGIIDRLDYIEGMGFDCIWITPVVKSLDYTGYYAEDFFDVEPHIGTKDTLRALSTELHKRDMCLVVDIVANHVRPFVVQSAWTPDALKTYLGPAGIKPFDKEEYFHTYGKSPATPFRDYVLGGVAQASQSQGSDKVLKERVRKKLTECGPRVMNLTECNCFPGNRGPDCPGYNPQLQVEGWFGPLADLNQDHPFVRQKLLEYVQYLVREYDVDAFRLDTAIYMDKEFLKELQDAAGVDILGETTVNNISYHADFQDALTGLLNFPAFYQVHASFCQYHLGGDLGNYRLQGAFTPQLPDLRKLWDIMAFQSTPGLYNNPDLLGNFADNHDEFARITYYCDHDSYRIRNVLALLFFARGTPIVYYGTEQSLTGHQANVLEKAALKKSGLSDKGQAYVRESMWQTRYNTSTWQYQYIKQLNHLRKRYGIDEGEQELVSVYHNHLILKRFPTNGGEHAVWLFINNNQNWTGESPVLYCPAPWEEEAWYDAFTGLRAFLRNGCYMATDSKPKLLVRGMRGPFVKGVETLSEPKHVWILWVFTALLLGCTTVEL</sequence>
<dbReference type="SUPFAM" id="SSF51445">
    <property type="entry name" value="(Trans)glycosidases"/>
    <property type="match status" value="1"/>
</dbReference>
<proteinExistence type="predicted"/>
<protein>
    <submittedName>
        <fullName evidence="6">SWA2 protein</fullName>
    </submittedName>
</protein>
<evidence type="ECO:0000256" key="4">
    <source>
        <dbReference type="SAM" id="SignalP"/>
    </source>
</evidence>
<feature type="chain" id="PRO_5032933202" evidence="4">
    <location>
        <begin position="28"/>
        <end position="626"/>
    </location>
</feature>
<dbReference type="Gene3D" id="3.20.20.80">
    <property type="entry name" value="Glycosidases"/>
    <property type="match status" value="2"/>
</dbReference>
<gene>
    <name evidence="6" type="primary">SWA2</name>
    <name evidence="6" type="ORF">SNAT2548_LOCUS15335</name>
</gene>
<dbReference type="PANTHER" id="PTHR10357">
    <property type="entry name" value="ALPHA-AMYLASE FAMILY MEMBER"/>
    <property type="match status" value="1"/>
</dbReference>
<evidence type="ECO:0000256" key="2">
    <source>
        <dbReference type="ARBA" id="ARBA00022723"/>
    </source>
</evidence>
<feature type="signal peptide" evidence="4">
    <location>
        <begin position="1"/>
        <end position="27"/>
    </location>
</feature>
<dbReference type="InterPro" id="IPR006047">
    <property type="entry name" value="GH13_cat_dom"/>
</dbReference>
<organism evidence="6 7">
    <name type="scientific">Symbiodinium natans</name>
    <dbReference type="NCBI Taxonomy" id="878477"/>
    <lineage>
        <taxon>Eukaryota</taxon>
        <taxon>Sar</taxon>
        <taxon>Alveolata</taxon>
        <taxon>Dinophyceae</taxon>
        <taxon>Suessiales</taxon>
        <taxon>Symbiodiniaceae</taxon>
        <taxon>Symbiodinium</taxon>
    </lineage>
</organism>
<dbReference type="EMBL" id="CAJNDS010001946">
    <property type="protein sequence ID" value="CAE7290773.1"/>
    <property type="molecule type" value="Genomic_DNA"/>
</dbReference>
<keyword evidence="3 4" id="KW-0732">Signal</keyword>
<evidence type="ECO:0000259" key="5">
    <source>
        <dbReference type="SMART" id="SM00642"/>
    </source>
</evidence>
<reference evidence="6" key="1">
    <citation type="submission" date="2021-02" db="EMBL/GenBank/DDBJ databases">
        <authorList>
            <person name="Dougan E. K."/>
            <person name="Rhodes N."/>
            <person name="Thang M."/>
            <person name="Chan C."/>
        </authorList>
    </citation>
    <scope>NUCLEOTIDE SEQUENCE</scope>
</reference>
<evidence type="ECO:0000256" key="3">
    <source>
        <dbReference type="ARBA" id="ARBA00022729"/>
    </source>
</evidence>
<dbReference type="Proteomes" id="UP000604046">
    <property type="component" value="Unassembled WGS sequence"/>
</dbReference>
<feature type="domain" description="Glycosyl hydrolase family 13 catalytic" evidence="5">
    <location>
        <begin position="38"/>
        <end position="499"/>
    </location>
</feature>
<keyword evidence="7" id="KW-1185">Reference proteome</keyword>
<comment type="caution">
    <text evidence="6">The sequence shown here is derived from an EMBL/GenBank/DDBJ whole genome shotgun (WGS) entry which is preliminary data.</text>
</comment>